<evidence type="ECO:0000313" key="1">
    <source>
        <dbReference type="EMBL" id="CAL1270284.1"/>
    </source>
</evidence>
<name>A0AAV1ZFL1_9ARAC</name>
<keyword evidence="2" id="KW-1185">Reference proteome</keyword>
<proteinExistence type="predicted"/>
<organism evidence="1 2">
    <name type="scientific">Larinioides sclopetarius</name>
    <dbReference type="NCBI Taxonomy" id="280406"/>
    <lineage>
        <taxon>Eukaryota</taxon>
        <taxon>Metazoa</taxon>
        <taxon>Ecdysozoa</taxon>
        <taxon>Arthropoda</taxon>
        <taxon>Chelicerata</taxon>
        <taxon>Arachnida</taxon>
        <taxon>Araneae</taxon>
        <taxon>Araneomorphae</taxon>
        <taxon>Entelegynae</taxon>
        <taxon>Araneoidea</taxon>
        <taxon>Araneidae</taxon>
        <taxon>Larinioides</taxon>
    </lineage>
</organism>
<gene>
    <name evidence="1" type="ORF">LARSCL_LOCUS5209</name>
</gene>
<protein>
    <submittedName>
        <fullName evidence="1">Uncharacterized protein</fullName>
    </submittedName>
</protein>
<accession>A0AAV1ZFL1</accession>
<dbReference type="AlphaFoldDB" id="A0AAV1ZFL1"/>
<sequence>EREKEGVKIAQARLLLFGVGLAAHELDISAFTLQKSPSFLKMTTEPGNQGFQENVWIWKNQAQSLKVLSGQKSA</sequence>
<feature type="non-terminal residue" evidence="1">
    <location>
        <position position="1"/>
    </location>
</feature>
<reference evidence="1 2" key="1">
    <citation type="submission" date="2024-04" db="EMBL/GenBank/DDBJ databases">
        <authorList>
            <person name="Rising A."/>
            <person name="Reimegard J."/>
            <person name="Sonavane S."/>
            <person name="Akerstrom W."/>
            <person name="Nylinder S."/>
            <person name="Hedman E."/>
            <person name="Kallberg Y."/>
        </authorList>
    </citation>
    <scope>NUCLEOTIDE SEQUENCE [LARGE SCALE GENOMIC DNA]</scope>
</reference>
<evidence type="ECO:0000313" key="2">
    <source>
        <dbReference type="Proteomes" id="UP001497382"/>
    </source>
</evidence>
<dbReference type="Proteomes" id="UP001497382">
    <property type="component" value="Unassembled WGS sequence"/>
</dbReference>
<dbReference type="EMBL" id="CAXIEN010000047">
    <property type="protein sequence ID" value="CAL1270284.1"/>
    <property type="molecule type" value="Genomic_DNA"/>
</dbReference>
<comment type="caution">
    <text evidence="1">The sequence shown here is derived from an EMBL/GenBank/DDBJ whole genome shotgun (WGS) entry which is preliminary data.</text>
</comment>